<dbReference type="KEGG" id="pmrn:116939694"/>
<feature type="region of interest" description="Disordered" evidence="1">
    <location>
        <begin position="289"/>
        <end position="356"/>
    </location>
</feature>
<sequence length="982" mass="99616">MEPDVAPMYSSSPPPLDDGAISDEEDDDFGDFADFTAVAAHEDAFPDLDAGGGGPPLPESEPPRRPPAGDFPPYVASGPTGARGGAASDVRNNNDGGVGGAVSRDDDGPATRPQDKARQRLGSAKQRLAASPDSCHSSDASMEMESASSSGSSASSSTERADGGSRVASRDPGLVNGFDAGHPAKGTAPSEVHEQSSDIATTMARRRRSVEPSPASTPCASPCPSQDGFGDFEEPGAEPRPHPASETTAASLDGFGAPEANGTWGLPDPAESPLGSGQFADFVAFASPSLSTLPDGEEAAPGDVITESERTARSTVGSGAEADTRETVDSDEGEPHTATCSAEVDERLESRAGTADTLSAVEDTEFADFSSAAFMGGDDVVAAAVDAERTCPSVSDDASCSRVAAARDKSHPPSHLEQPGADDSWAGICADEGAPTRTPPLTAPAEFPPSDNGADGAAHSADSEQMPAEPCSTQEPPTNLEDADDFDDFDVAVTATAGAAAASTAPTMLSEEPTGAGDEEEFADFSAPAPQQLSADDAEGEDDFGSFREASAAKSPASEDDFGDFGAAVVAVADGDAQGSLAASDSAEFGDFASEQAAGADGGLKDGDGFADFSRARSPLGKEGEAQQQDEEEGGWAAFGTAQSSDEFGAFGEAPSASGGTDGFEFGQGGAARAGPAAAAPAGVSTPSLLQRVFQACFPCPSLAWAEDAVVPLREVMVSAPQGAEEEVAHHRPALALWAELVETDDAHGLRYQWGGSHTNKRLLSALGIDTRNILFTGQKKQPVIVPVYAAGLGMLEPTKGPMNPISAAEKIASIAQGSGTAMPGGAGSAGAAASGESVQEGVAAAQFDWSGSGLKNPLDANGASSTLNLDFFGPADEWTGASQGASMPGVDPELFELTTAKMESASTVSRVTDAIARLMSTADKTLTSARRPRREEKLSGEALSVMASLPDLSFMRAKVLMFPSTLTPTAPACGAVGVDGP</sequence>
<feature type="compositionally biased region" description="Acidic residues" evidence="1">
    <location>
        <begin position="481"/>
        <end position="490"/>
    </location>
</feature>
<feature type="region of interest" description="Disordered" evidence="1">
    <location>
        <begin position="1"/>
        <end position="277"/>
    </location>
</feature>
<gene>
    <name evidence="4 5" type="primary">AFTPH</name>
</gene>
<feature type="region of interest" description="Disordered" evidence="1">
    <location>
        <begin position="597"/>
        <end position="633"/>
    </location>
</feature>
<dbReference type="InterPro" id="IPR046359">
    <property type="entry name" value="Aftin-like"/>
</dbReference>
<feature type="compositionally biased region" description="Low complexity" evidence="1">
    <location>
        <begin position="212"/>
        <end position="225"/>
    </location>
</feature>
<feature type="compositionally biased region" description="Low complexity" evidence="1">
    <location>
        <begin position="137"/>
        <end position="157"/>
    </location>
</feature>
<evidence type="ECO:0000313" key="3">
    <source>
        <dbReference type="Proteomes" id="UP001318040"/>
    </source>
</evidence>
<feature type="compositionally biased region" description="Low complexity" evidence="1">
    <location>
        <begin position="491"/>
        <end position="502"/>
    </location>
</feature>
<feature type="compositionally biased region" description="Pro residues" evidence="1">
    <location>
        <begin position="55"/>
        <end position="70"/>
    </location>
</feature>
<feature type="domain" description="Aftiphilin clathrin-binding box" evidence="2">
    <location>
        <begin position="736"/>
        <end position="801"/>
    </location>
</feature>
<keyword evidence="3" id="KW-1185">Reference proteome</keyword>
<accession>A0AAJ7SRN3</accession>
<feature type="region of interest" description="Disordered" evidence="1">
    <location>
        <begin position="390"/>
        <end position="562"/>
    </location>
</feature>
<dbReference type="Pfam" id="PF15045">
    <property type="entry name" value="Clathrin_bdg"/>
    <property type="match status" value="1"/>
</dbReference>
<dbReference type="RefSeq" id="XP_032804326.1">
    <property type="nucleotide sequence ID" value="XM_032948435.1"/>
</dbReference>
<dbReference type="GO" id="GO:0032588">
    <property type="term" value="C:trans-Golgi network membrane"/>
    <property type="evidence" value="ECO:0007669"/>
    <property type="project" value="InterPro"/>
</dbReference>
<dbReference type="GO" id="GO:0030276">
    <property type="term" value="F:clathrin binding"/>
    <property type="evidence" value="ECO:0007669"/>
    <property type="project" value="InterPro"/>
</dbReference>
<feature type="region of interest" description="Disordered" evidence="1">
    <location>
        <begin position="647"/>
        <end position="682"/>
    </location>
</feature>
<dbReference type="CTD" id="54812"/>
<protein>
    <submittedName>
        <fullName evidence="4 5">Aftiphilin isoform X1</fullName>
    </submittedName>
</protein>
<feature type="compositionally biased region" description="Acidic residues" evidence="1">
    <location>
        <begin position="20"/>
        <end position="31"/>
    </location>
</feature>
<dbReference type="Proteomes" id="UP001318040">
    <property type="component" value="Chromosome 6"/>
</dbReference>
<dbReference type="PANTHER" id="PTHR16156">
    <property type="entry name" value="AFTIPHILIN A-RELATED"/>
    <property type="match status" value="1"/>
</dbReference>
<feature type="compositionally biased region" description="Gly residues" evidence="1">
    <location>
        <begin position="660"/>
        <end position="672"/>
    </location>
</feature>
<feature type="compositionally biased region" description="Basic and acidic residues" evidence="1">
    <location>
        <begin position="103"/>
        <end position="118"/>
    </location>
</feature>
<evidence type="ECO:0000313" key="5">
    <source>
        <dbReference type="RefSeq" id="XP_032804327.1"/>
    </source>
</evidence>
<evidence type="ECO:0000259" key="2">
    <source>
        <dbReference type="Pfam" id="PF15045"/>
    </source>
</evidence>
<proteinExistence type="predicted"/>
<evidence type="ECO:0000256" key="1">
    <source>
        <dbReference type="SAM" id="MobiDB-lite"/>
    </source>
</evidence>
<dbReference type="PANTHER" id="PTHR16156:SF10">
    <property type="entry name" value="AFTIPHILIN-RELATED"/>
    <property type="match status" value="1"/>
</dbReference>
<dbReference type="AlphaFoldDB" id="A0AAJ7SRN3"/>
<evidence type="ECO:0000313" key="4">
    <source>
        <dbReference type="RefSeq" id="XP_032804326.1"/>
    </source>
</evidence>
<dbReference type="GO" id="GO:0030121">
    <property type="term" value="C:AP-1 adaptor complex"/>
    <property type="evidence" value="ECO:0007669"/>
    <property type="project" value="TreeGrafter"/>
</dbReference>
<dbReference type="InterPro" id="IPR029205">
    <property type="entry name" value="Clathrin-bd"/>
</dbReference>
<name>A0AAJ7SRN3_PETMA</name>
<dbReference type="RefSeq" id="XP_032804327.1">
    <property type="nucleotide sequence ID" value="XM_032948436.1"/>
</dbReference>
<feature type="compositionally biased region" description="Low complexity" evidence="1">
    <location>
        <begin position="673"/>
        <end position="682"/>
    </location>
</feature>
<organism evidence="3 4">
    <name type="scientific">Petromyzon marinus</name>
    <name type="common">Sea lamprey</name>
    <dbReference type="NCBI Taxonomy" id="7757"/>
    <lineage>
        <taxon>Eukaryota</taxon>
        <taxon>Metazoa</taxon>
        <taxon>Chordata</taxon>
        <taxon>Craniata</taxon>
        <taxon>Vertebrata</taxon>
        <taxon>Cyclostomata</taxon>
        <taxon>Hyperoartia</taxon>
        <taxon>Petromyzontiformes</taxon>
        <taxon>Petromyzontidae</taxon>
        <taxon>Petromyzon</taxon>
    </lineage>
</organism>
<reference evidence="4 5" key="1">
    <citation type="submission" date="2025-04" db="UniProtKB">
        <authorList>
            <consortium name="RefSeq"/>
        </authorList>
    </citation>
    <scope>IDENTIFICATION</scope>
    <source>
        <tissue evidence="4 5">Sperm</tissue>
    </source>
</reference>